<reference evidence="2" key="2">
    <citation type="submission" date="2015-01" db="EMBL/GenBank/DDBJ databases">
        <title>Evolutionary Origins and Diversification of the Mycorrhizal Mutualists.</title>
        <authorList>
            <consortium name="DOE Joint Genome Institute"/>
            <consortium name="Mycorrhizal Genomics Consortium"/>
            <person name="Kohler A."/>
            <person name="Kuo A."/>
            <person name="Nagy L.G."/>
            <person name="Floudas D."/>
            <person name="Copeland A."/>
            <person name="Barry K.W."/>
            <person name="Cichocki N."/>
            <person name="Veneault-Fourrey C."/>
            <person name="LaButti K."/>
            <person name="Lindquist E.A."/>
            <person name="Lipzen A."/>
            <person name="Lundell T."/>
            <person name="Morin E."/>
            <person name="Murat C."/>
            <person name="Riley R."/>
            <person name="Ohm R."/>
            <person name="Sun H."/>
            <person name="Tunlid A."/>
            <person name="Henrissat B."/>
            <person name="Grigoriev I.V."/>
            <person name="Hibbett D.S."/>
            <person name="Martin F."/>
        </authorList>
    </citation>
    <scope>NUCLEOTIDE SEQUENCE [LARGE SCALE GENOMIC DNA]</scope>
    <source>
        <strain evidence="2">F 1598</strain>
    </source>
</reference>
<dbReference type="OrthoDB" id="431454at2759"/>
<dbReference type="STRING" id="765440.A0A0C3AC59"/>
<protein>
    <submittedName>
        <fullName evidence="1">Uncharacterized protein</fullName>
    </submittedName>
</protein>
<dbReference type="EMBL" id="KN833340">
    <property type="protein sequence ID" value="KIM71373.1"/>
    <property type="molecule type" value="Genomic_DNA"/>
</dbReference>
<proteinExistence type="predicted"/>
<accession>A0A0C3AC59</accession>
<dbReference type="InterPro" id="IPR027417">
    <property type="entry name" value="P-loop_NTPase"/>
</dbReference>
<sequence>MKRSASTLLLGASLAKAARIDKVHPDQSKTIRDNAIAVFQQLTNVGSTTFNVLELSVAGQIGIQIAEIIKTWKVQANWAEYIELMRSIAQILNAIQMTSVGKGDRDISSHLTKDLNDFKWDLEYIRNALQELCEHCTSSGVAKNLYMLVTLRMDCDNTCHKADMSLEQDSEHWERSHCLSPMNVDAQGSTINNDHDIGRQWNGKDFNGAPHLTSFSGQGDSEVRYLVGCNSVISGGALALLILQTIQHKIVPNKNSSDVLYQALSSYPCILLLLDNFETMWNSESNHTDIHELLSKIVSLPKVSLIITSQGDTPPSGVKWTRVDCLPPLSPESAKELFLDLHYGESGDFEGNHTLMTLLKELDYIPLTIHLIFQACSGFSLRHMLKLWCNKRTALLRTCGKRPDKLESIKVSISISLSSLNSTNNHQAVQLLAVLCLLPDGLLYWEERLLDIGSKFENVHRLLQSLRRTSLVFISNDILKVLSPIRHFVTDYHPAAESHMKVLEAYFWNLVATYATRWPGDGFIKATHILEQEVGNLCSLVQNNIQCQPTTETIEIALQISQFLIWTHPSVEILDPVVSVAVDLKVGTPSLQAQCLQCLGDILHMQDNYKEAADILKKA</sequence>
<gene>
    <name evidence="1" type="ORF">PILCRDRAFT_17131</name>
</gene>
<evidence type="ECO:0000313" key="1">
    <source>
        <dbReference type="EMBL" id="KIM71373.1"/>
    </source>
</evidence>
<dbReference type="AlphaFoldDB" id="A0A0C3AC59"/>
<dbReference type="Proteomes" id="UP000054166">
    <property type="component" value="Unassembled WGS sequence"/>
</dbReference>
<reference evidence="1 2" key="1">
    <citation type="submission" date="2014-04" db="EMBL/GenBank/DDBJ databases">
        <authorList>
            <consortium name="DOE Joint Genome Institute"/>
            <person name="Kuo A."/>
            <person name="Tarkka M."/>
            <person name="Buscot F."/>
            <person name="Kohler A."/>
            <person name="Nagy L.G."/>
            <person name="Floudas D."/>
            <person name="Copeland A."/>
            <person name="Barry K.W."/>
            <person name="Cichocki N."/>
            <person name="Veneault-Fourrey C."/>
            <person name="LaButti K."/>
            <person name="Lindquist E.A."/>
            <person name="Lipzen A."/>
            <person name="Lundell T."/>
            <person name="Morin E."/>
            <person name="Murat C."/>
            <person name="Sun H."/>
            <person name="Tunlid A."/>
            <person name="Henrissat B."/>
            <person name="Grigoriev I.V."/>
            <person name="Hibbett D.S."/>
            <person name="Martin F."/>
            <person name="Nordberg H.P."/>
            <person name="Cantor M.N."/>
            <person name="Hua S.X."/>
        </authorList>
    </citation>
    <scope>NUCLEOTIDE SEQUENCE [LARGE SCALE GENOMIC DNA]</scope>
    <source>
        <strain evidence="1 2">F 1598</strain>
    </source>
</reference>
<organism evidence="1 2">
    <name type="scientific">Piloderma croceum (strain F 1598)</name>
    <dbReference type="NCBI Taxonomy" id="765440"/>
    <lineage>
        <taxon>Eukaryota</taxon>
        <taxon>Fungi</taxon>
        <taxon>Dikarya</taxon>
        <taxon>Basidiomycota</taxon>
        <taxon>Agaricomycotina</taxon>
        <taxon>Agaricomycetes</taxon>
        <taxon>Agaricomycetidae</taxon>
        <taxon>Atheliales</taxon>
        <taxon>Atheliaceae</taxon>
        <taxon>Piloderma</taxon>
    </lineage>
</organism>
<dbReference type="HOGENOM" id="CLU_006580_0_0_1"/>
<evidence type="ECO:0000313" key="2">
    <source>
        <dbReference type="Proteomes" id="UP000054166"/>
    </source>
</evidence>
<dbReference type="SUPFAM" id="SSF52540">
    <property type="entry name" value="P-loop containing nucleoside triphosphate hydrolases"/>
    <property type="match status" value="1"/>
</dbReference>
<name>A0A0C3AC59_PILCF</name>
<keyword evidence="2" id="KW-1185">Reference proteome</keyword>
<dbReference type="InParanoid" id="A0A0C3AC59"/>